<organism evidence="1 2">
    <name type="scientific">Amycolatopsis acididurans</name>
    <dbReference type="NCBI Taxonomy" id="2724524"/>
    <lineage>
        <taxon>Bacteria</taxon>
        <taxon>Bacillati</taxon>
        <taxon>Actinomycetota</taxon>
        <taxon>Actinomycetes</taxon>
        <taxon>Pseudonocardiales</taxon>
        <taxon>Pseudonocardiaceae</taxon>
        <taxon>Amycolatopsis</taxon>
    </lineage>
</organism>
<name>A0ABX1J3S5_9PSEU</name>
<keyword evidence="2" id="KW-1185">Reference proteome</keyword>
<evidence type="ECO:0000313" key="2">
    <source>
        <dbReference type="Proteomes" id="UP000715441"/>
    </source>
</evidence>
<evidence type="ECO:0000313" key="1">
    <source>
        <dbReference type="EMBL" id="NKQ54314.1"/>
    </source>
</evidence>
<protein>
    <recommendedName>
        <fullName evidence="3">DUF5132 domain-containing protein</fullName>
    </recommendedName>
</protein>
<comment type="caution">
    <text evidence="1">The sequence shown here is derived from an EMBL/GenBank/DDBJ whole genome shotgun (WGS) entry which is preliminary data.</text>
</comment>
<evidence type="ECO:0008006" key="3">
    <source>
        <dbReference type="Google" id="ProtNLM"/>
    </source>
</evidence>
<reference evidence="1 2" key="1">
    <citation type="submission" date="2020-04" db="EMBL/GenBank/DDBJ databases">
        <title>Novel species.</title>
        <authorList>
            <person name="Teo W.F.A."/>
            <person name="Lipun K."/>
            <person name="Srisuk N."/>
            <person name="Duangmal K."/>
        </authorList>
    </citation>
    <scope>NUCLEOTIDE SEQUENCE [LARGE SCALE GENOMIC DNA]</scope>
    <source>
        <strain evidence="1 2">K13G38</strain>
    </source>
</reference>
<dbReference type="EMBL" id="JAAXLS010000009">
    <property type="protein sequence ID" value="NKQ54314.1"/>
    <property type="molecule type" value="Genomic_DNA"/>
</dbReference>
<dbReference type="RefSeq" id="WP_168516113.1">
    <property type="nucleotide sequence ID" value="NZ_JAAXLS010000009.1"/>
</dbReference>
<sequence length="120" mass="12259">MAVSTSSSGIEVRLGEPGKVLAVEVGRLKIDVPRSVGYFGGLAVAVGVGLIEPPLAAFIAAVPAFKALTDTALPKAARALGEILEGAAKPVGSDAEGVISLEDQQRTATVVDLDHQRRAD</sequence>
<gene>
    <name evidence="1" type="ORF">HFP15_15620</name>
</gene>
<proteinExistence type="predicted"/>
<accession>A0ABX1J3S5</accession>
<dbReference type="Proteomes" id="UP000715441">
    <property type="component" value="Unassembled WGS sequence"/>
</dbReference>